<reference evidence="2 3" key="1">
    <citation type="submission" date="2019-02" db="EMBL/GenBank/DDBJ databases">
        <title>Deep-cultivation of Planctomycetes and their phenomic and genomic characterization uncovers novel biology.</title>
        <authorList>
            <person name="Wiegand S."/>
            <person name="Jogler M."/>
            <person name="Boedeker C."/>
            <person name="Pinto D."/>
            <person name="Vollmers J."/>
            <person name="Rivas-Marin E."/>
            <person name="Kohn T."/>
            <person name="Peeters S.H."/>
            <person name="Heuer A."/>
            <person name="Rast P."/>
            <person name="Oberbeckmann S."/>
            <person name="Bunk B."/>
            <person name="Jeske O."/>
            <person name="Meyerdierks A."/>
            <person name="Storesund J.E."/>
            <person name="Kallscheuer N."/>
            <person name="Luecker S."/>
            <person name="Lage O.M."/>
            <person name="Pohl T."/>
            <person name="Merkel B.J."/>
            <person name="Hornburger P."/>
            <person name="Mueller R.-W."/>
            <person name="Bruemmer F."/>
            <person name="Labrenz M."/>
            <person name="Spormann A.M."/>
            <person name="Op den Camp H."/>
            <person name="Overmann J."/>
            <person name="Amann R."/>
            <person name="Jetten M.S.M."/>
            <person name="Mascher T."/>
            <person name="Medema M.H."/>
            <person name="Devos D.P."/>
            <person name="Kaster A.-K."/>
            <person name="Ovreas L."/>
            <person name="Rohde M."/>
            <person name="Galperin M.Y."/>
            <person name="Jogler C."/>
        </authorList>
    </citation>
    <scope>NUCLEOTIDE SEQUENCE [LARGE SCALE GENOMIC DNA]</scope>
    <source>
        <strain evidence="2 3">K22_7</strain>
    </source>
</reference>
<dbReference type="SUPFAM" id="SSF48239">
    <property type="entry name" value="Terpenoid cyclases/Protein prenyltransferases"/>
    <property type="match status" value="1"/>
</dbReference>
<dbReference type="Gene3D" id="1.50.10.20">
    <property type="match status" value="1"/>
</dbReference>
<dbReference type="CDD" id="cd00688">
    <property type="entry name" value="ISOPREN_C2_like"/>
    <property type="match status" value="1"/>
</dbReference>
<evidence type="ECO:0000313" key="3">
    <source>
        <dbReference type="Proteomes" id="UP000318538"/>
    </source>
</evidence>
<keyword evidence="3" id="KW-1185">Reference proteome</keyword>
<gene>
    <name evidence="2" type="ORF">K227x_33480</name>
</gene>
<dbReference type="EMBL" id="CP036525">
    <property type="protein sequence ID" value="QDT04950.1"/>
    <property type="molecule type" value="Genomic_DNA"/>
</dbReference>
<dbReference type="KEGG" id="rlc:K227x_33480"/>
<dbReference type="InterPro" id="IPR008930">
    <property type="entry name" value="Terpenoid_cyclase/PrenylTrfase"/>
</dbReference>
<evidence type="ECO:0008006" key="4">
    <source>
        <dbReference type="Google" id="ProtNLM"/>
    </source>
</evidence>
<accession>A0A517NCT9</accession>
<organism evidence="2 3">
    <name type="scientific">Rubripirellula lacrimiformis</name>
    <dbReference type="NCBI Taxonomy" id="1930273"/>
    <lineage>
        <taxon>Bacteria</taxon>
        <taxon>Pseudomonadati</taxon>
        <taxon>Planctomycetota</taxon>
        <taxon>Planctomycetia</taxon>
        <taxon>Pirellulales</taxon>
        <taxon>Pirellulaceae</taxon>
        <taxon>Rubripirellula</taxon>
    </lineage>
</organism>
<feature type="signal peptide" evidence="1">
    <location>
        <begin position="1"/>
        <end position="22"/>
    </location>
</feature>
<protein>
    <recommendedName>
        <fullName evidence="4">Prenyltransferase and squalene oxidase repeat protein</fullName>
    </recommendedName>
</protein>
<evidence type="ECO:0000256" key="1">
    <source>
        <dbReference type="SAM" id="SignalP"/>
    </source>
</evidence>
<keyword evidence="1" id="KW-0732">Signal</keyword>
<feature type="chain" id="PRO_5022188914" description="Prenyltransferase and squalene oxidase repeat protein" evidence="1">
    <location>
        <begin position="23"/>
        <end position="315"/>
    </location>
</feature>
<evidence type="ECO:0000313" key="2">
    <source>
        <dbReference type="EMBL" id="QDT04950.1"/>
    </source>
</evidence>
<proteinExistence type="predicted"/>
<name>A0A517NCT9_9BACT</name>
<dbReference type="OrthoDB" id="266928at2"/>
<dbReference type="Proteomes" id="UP000318538">
    <property type="component" value="Chromosome"/>
</dbReference>
<dbReference type="RefSeq" id="WP_145170805.1">
    <property type="nucleotide sequence ID" value="NZ_CP036525.1"/>
</dbReference>
<dbReference type="AlphaFoldDB" id="A0A517NCT9"/>
<sequence length="315" mass="34258" precursor="true">MQFILPSVLITLTLAFSAGVRADSPSHQVVMDRGLSYLASAGDSWIAKRGCVSCHQIPTLLWSHHAAARSGDIELTAELEHWTSWATDVVNFVKPEQKSAVDPHATMASNIDTMVAMLLAVPRETDQGWRDRFVANLVSEQGEDGAWKACGQLPLQRRPAIETNAVTTFWTTLVLIQQDASFDRDAAIAFADSVVDPKSIEWYAAGLLVADATKDPDLDSKRQRLIDLQNDDGGWGWRVAESSDALGTGYALYALAKVGADQASLSSAREFLFRTQTPSGRWIVPGTKTSAKRKPTATANDWGTAWAVIAIAESK</sequence>